<dbReference type="Gene3D" id="3.30.750.140">
    <property type="match status" value="1"/>
</dbReference>
<dbReference type="AlphaFoldDB" id="A0A5J5GQZ5"/>
<accession>A0A5J5GQZ5</accession>
<sequence>MAGLISILTPGATTAPTVTKQGAASSAGTLFSETLRSVLALQGATSSGAGTSGDPESLGPLADLMDALSGLEALVGEQLAAAGTPEEAEQILGDAMAAVADLLAGFDELTGAGTLEAVVAHLQGLGAGGQGGSTLVAEDLFAGIRGAVVEAAAGTVQAAGESAPQRPLPTGAPQHGHVTDAPATAQTGALDRSAQVAGGPTIFRMDGQPAPRSKVAEATPLAPTELTDSPAGQETSGARLTARQVDVAVAAFANAADGTAQRPASEVPELARPVEGLSRPAVAEPTTPNASQPPASNPAAFANRIAAQIKSVGVGEGRTLVQLRPDGLGQIEVEVTRGEEGALRIVMKVENPVVLQALRTDRDMLLSVLGEAGSDVAEGELEFGTFGGGRDDGGTDRDESEPGDMGAILETPGVARTEVLEDGRVDILT</sequence>
<protein>
    <submittedName>
        <fullName evidence="2">Uncharacterized protein</fullName>
    </submittedName>
</protein>
<evidence type="ECO:0000256" key="1">
    <source>
        <dbReference type="SAM" id="MobiDB-lite"/>
    </source>
</evidence>
<dbReference type="InterPro" id="IPR038610">
    <property type="entry name" value="FliK-like_C_sf"/>
</dbReference>
<feature type="region of interest" description="Disordered" evidence="1">
    <location>
        <begin position="159"/>
        <end position="178"/>
    </location>
</feature>
<organism evidence="2 3">
    <name type="scientific">Histidinibacterium aquaticum</name>
    <dbReference type="NCBI Taxonomy" id="2613962"/>
    <lineage>
        <taxon>Bacteria</taxon>
        <taxon>Pseudomonadati</taxon>
        <taxon>Pseudomonadota</taxon>
        <taxon>Alphaproteobacteria</taxon>
        <taxon>Rhodobacterales</taxon>
        <taxon>Paracoccaceae</taxon>
        <taxon>Histidinibacterium</taxon>
    </lineage>
</organism>
<evidence type="ECO:0000313" key="3">
    <source>
        <dbReference type="Proteomes" id="UP000326554"/>
    </source>
</evidence>
<comment type="caution">
    <text evidence="2">The sequence shown here is derived from an EMBL/GenBank/DDBJ whole genome shotgun (WGS) entry which is preliminary data.</text>
</comment>
<dbReference type="Proteomes" id="UP000326554">
    <property type="component" value="Unassembled WGS sequence"/>
</dbReference>
<feature type="compositionally biased region" description="Polar residues" evidence="1">
    <location>
        <begin position="226"/>
        <end position="238"/>
    </location>
</feature>
<feature type="region of interest" description="Disordered" evidence="1">
    <location>
        <begin position="384"/>
        <end position="408"/>
    </location>
</feature>
<keyword evidence="3" id="KW-1185">Reference proteome</keyword>
<name>A0A5J5GQZ5_9RHOB</name>
<reference evidence="2 3" key="1">
    <citation type="submission" date="2019-09" db="EMBL/GenBank/DDBJ databases">
        <authorList>
            <person name="Park J.-S."/>
            <person name="Choi H.-J."/>
        </authorList>
    </citation>
    <scope>NUCLEOTIDE SEQUENCE [LARGE SCALE GENOMIC DNA]</scope>
    <source>
        <strain evidence="2 3">176SS1-4</strain>
    </source>
</reference>
<dbReference type="RefSeq" id="WP_150443463.1">
    <property type="nucleotide sequence ID" value="NZ_VYQE01000001.1"/>
</dbReference>
<evidence type="ECO:0000313" key="2">
    <source>
        <dbReference type="EMBL" id="KAA9009978.1"/>
    </source>
</evidence>
<gene>
    <name evidence="2" type="ORF">F3S47_01565</name>
</gene>
<proteinExistence type="predicted"/>
<dbReference type="EMBL" id="VYQE01000001">
    <property type="protein sequence ID" value="KAA9009978.1"/>
    <property type="molecule type" value="Genomic_DNA"/>
</dbReference>
<feature type="region of interest" description="Disordered" evidence="1">
    <location>
        <begin position="206"/>
        <end position="239"/>
    </location>
</feature>